<dbReference type="GeneID" id="59294605"/>
<evidence type="ECO:0000313" key="2">
    <source>
        <dbReference type="Proteomes" id="UP000578531"/>
    </source>
</evidence>
<organism evidence="1 2">
    <name type="scientific">Letharia columbiana</name>
    <dbReference type="NCBI Taxonomy" id="112416"/>
    <lineage>
        <taxon>Eukaryota</taxon>
        <taxon>Fungi</taxon>
        <taxon>Dikarya</taxon>
        <taxon>Ascomycota</taxon>
        <taxon>Pezizomycotina</taxon>
        <taxon>Lecanoromycetes</taxon>
        <taxon>OSLEUM clade</taxon>
        <taxon>Lecanoromycetidae</taxon>
        <taxon>Lecanorales</taxon>
        <taxon>Lecanorineae</taxon>
        <taxon>Parmeliaceae</taxon>
        <taxon>Letharia</taxon>
    </lineage>
</organism>
<proteinExistence type="predicted"/>
<reference evidence="1 2" key="1">
    <citation type="journal article" date="2020" name="Genomics">
        <title>Complete, high-quality genomes from long-read metagenomic sequencing of two wolf lichen thalli reveals enigmatic genome architecture.</title>
        <authorList>
            <person name="McKenzie S.K."/>
            <person name="Walston R.F."/>
            <person name="Allen J.L."/>
        </authorList>
    </citation>
    <scope>NUCLEOTIDE SEQUENCE [LARGE SCALE GENOMIC DNA]</scope>
    <source>
        <strain evidence="1">WasteWater2</strain>
    </source>
</reference>
<accession>A0A8H6FDR6</accession>
<dbReference type="AlphaFoldDB" id="A0A8H6FDR6"/>
<comment type="caution">
    <text evidence="1">The sequence shown here is derived from an EMBL/GenBank/DDBJ whole genome shotgun (WGS) entry which is preliminary data.</text>
</comment>
<keyword evidence="2" id="KW-1185">Reference proteome</keyword>
<sequence length="207" mass="22956">MNSESQETLRVSATSAGFNLATALLNLANPAGAVVGYTRDLLRWLERSGVDEANFERCMTAARSLAYPNQNGMILSGSVAHADERLQKLQKRQLPLALTFSQALGRYIVKEPEICYTASTTACLLTHHDMSGAKSAVTSLLLDKCGHQTETTYRHEIWRVSIRAVISKLVESIFLSNPNVGHRSKIFLQNWQTSISIPRSLQVLLRL</sequence>
<dbReference type="OrthoDB" id="3526561at2759"/>
<evidence type="ECO:0000313" key="1">
    <source>
        <dbReference type="EMBL" id="KAF6224630.1"/>
    </source>
</evidence>
<dbReference type="RefSeq" id="XP_037158328.1">
    <property type="nucleotide sequence ID" value="XM_037314802.1"/>
</dbReference>
<gene>
    <name evidence="1" type="ORF">HO173_012973</name>
</gene>
<dbReference type="EMBL" id="JACCJC010000115">
    <property type="protein sequence ID" value="KAF6224630.1"/>
    <property type="molecule type" value="Genomic_DNA"/>
</dbReference>
<protein>
    <submittedName>
        <fullName evidence="1">Uncharacterized protein</fullName>
    </submittedName>
</protein>
<name>A0A8H6FDR6_9LECA</name>
<dbReference type="Proteomes" id="UP000578531">
    <property type="component" value="Unassembled WGS sequence"/>
</dbReference>